<evidence type="ECO:0000313" key="3">
    <source>
        <dbReference type="Proteomes" id="UP001197378"/>
    </source>
</evidence>
<protein>
    <submittedName>
        <fullName evidence="2">Uncharacterized protein</fullName>
    </submittedName>
</protein>
<dbReference type="EMBL" id="JAAXYO010000020">
    <property type="protein sequence ID" value="MBU2786813.1"/>
    <property type="molecule type" value="Genomic_DNA"/>
</dbReference>
<dbReference type="AlphaFoldDB" id="A0AAE3CIH6"/>
<evidence type="ECO:0000256" key="1">
    <source>
        <dbReference type="SAM" id="Phobius"/>
    </source>
</evidence>
<accession>A0AAE3CIH6</accession>
<evidence type="ECO:0000313" key="2">
    <source>
        <dbReference type="EMBL" id="MBU2786813.1"/>
    </source>
</evidence>
<dbReference type="Proteomes" id="UP001197378">
    <property type="component" value="Unassembled WGS sequence"/>
</dbReference>
<comment type="caution">
    <text evidence="2">The sequence shown here is derived from an EMBL/GenBank/DDBJ whole genome shotgun (WGS) entry which is preliminary data.</text>
</comment>
<proteinExistence type="predicted"/>
<feature type="transmembrane region" description="Helical" evidence="1">
    <location>
        <begin position="20"/>
        <end position="42"/>
    </location>
</feature>
<dbReference type="RefSeq" id="WP_215885332.1">
    <property type="nucleotide sequence ID" value="NZ_JAAXYO010000020.1"/>
</dbReference>
<keyword evidence="1" id="KW-0472">Membrane</keyword>
<organism evidence="2 3">
    <name type="scientific">Igneacidithiobacillus copahuensis</name>
    <dbReference type="NCBI Taxonomy" id="2724909"/>
    <lineage>
        <taxon>Bacteria</taxon>
        <taxon>Pseudomonadati</taxon>
        <taxon>Pseudomonadota</taxon>
        <taxon>Acidithiobacillia</taxon>
        <taxon>Acidithiobacillales</taxon>
        <taxon>Acidithiobacillaceae</taxon>
        <taxon>Igneacidithiobacillus</taxon>
    </lineage>
</organism>
<reference evidence="2" key="1">
    <citation type="journal article" date="2021" name="ISME J.">
        <title>Genomic evolution of the class Acidithiobacillia: deep-branching Proteobacteria living in extreme acidic conditions.</title>
        <authorList>
            <person name="Moya-Beltran A."/>
            <person name="Beard S."/>
            <person name="Rojas-Villalobos C."/>
            <person name="Issotta F."/>
            <person name="Gallardo Y."/>
            <person name="Ulloa R."/>
            <person name="Giaveno A."/>
            <person name="Degli Esposti M."/>
            <person name="Johnson D.B."/>
            <person name="Quatrini R."/>
        </authorList>
    </citation>
    <scope>NUCLEOTIDE SEQUENCE</scope>
    <source>
        <strain evidence="2">VAN18-1</strain>
    </source>
</reference>
<keyword evidence="1" id="KW-0812">Transmembrane</keyword>
<feature type="non-terminal residue" evidence="2">
    <location>
        <position position="1"/>
    </location>
</feature>
<keyword evidence="1" id="KW-1133">Transmembrane helix</keyword>
<keyword evidence="3" id="KW-1185">Reference proteome</keyword>
<name>A0AAE3CIH6_9PROT</name>
<feature type="non-terminal residue" evidence="2">
    <location>
        <position position="92"/>
    </location>
</feature>
<gene>
    <name evidence="2" type="ORF">HFQ13_01060</name>
</gene>
<sequence length="92" mass="10468">TMNHTTTVPADPHADERAPLAAFFLKAGVNWLYFFTIGWILAAMHDFRLDHAITRLLRLTGANRDIRFQSLEEISAPIRENTKALWSRMASA</sequence>